<name>A0AAV9RMW2_9TELE</name>
<feature type="region of interest" description="Disordered" evidence="1">
    <location>
        <begin position="1"/>
        <end position="38"/>
    </location>
</feature>
<proteinExistence type="predicted"/>
<reference evidence="2 3" key="1">
    <citation type="submission" date="2021-06" db="EMBL/GenBank/DDBJ databases">
        <authorList>
            <person name="Palmer J.M."/>
        </authorList>
    </citation>
    <scope>NUCLEOTIDE SEQUENCE [LARGE SCALE GENOMIC DNA]</scope>
    <source>
        <strain evidence="2 3">MEX-2019</strain>
        <tissue evidence="2">Muscle</tissue>
    </source>
</reference>
<feature type="compositionally biased region" description="Low complexity" evidence="1">
    <location>
        <begin position="213"/>
        <end position="222"/>
    </location>
</feature>
<organism evidence="2 3">
    <name type="scientific">Crenichthys baileyi</name>
    <name type="common">White River springfish</name>
    <dbReference type="NCBI Taxonomy" id="28760"/>
    <lineage>
        <taxon>Eukaryota</taxon>
        <taxon>Metazoa</taxon>
        <taxon>Chordata</taxon>
        <taxon>Craniata</taxon>
        <taxon>Vertebrata</taxon>
        <taxon>Euteleostomi</taxon>
        <taxon>Actinopterygii</taxon>
        <taxon>Neopterygii</taxon>
        <taxon>Teleostei</taxon>
        <taxon>Neoteleostei</taxon>
        <taxon>Acanthomorphata</taxon>
        <taxon>Ovalentaria</taxon>
        <taxon>Atherinomorphae</taxon>
        <taxon>Cyprinodontiformes</taxon>
        <taxon>Goodeidae</taxon>
        <taxon>Crenichthys</taxon>
    </lineage>
</organism>
<keyword evidence="3" id="KW-1185">Reference proteome</keyword>
<sequence length="250" mass="27258">MDNKDSSYLKTSSFRSSSPHFGPSKTHFMTEGTSQRDQAGGMVREFNRGEILAARLSTEAGGAFLAHGLAPDQSSLLLPTPNPVPGPVPEGFMDELSPHPDPVPGFVPEGFIDEPPPHPDPVSGPVPEGFMDEPPPHPDPVSGPVPEGFMDEPPPLPAPILEGSEDKLPPSLVAVPEEFVDELSPLPIPVPEECKDAPFMHAVPRRLRRRSPQPRQGSQQSLHRSPGFQRFPHHPSELHRWYFLVLSPAC</sequence>
<dbReference type="AlphaFoldDB" id="A0AAV9RMW2"/>
<accession>A0AAV9RMW2</accession>
<dbReference type="Proteomes" id="UP001311232">
    <property type="component" value="Unassembled WGS sequence"/>
</dbReference>
<evidence type="ECO:0000256" key="1">
    <source>
        <dbReference type="SAM" id="MobiDB-lite"/>
    </source>
</evidence>
<comment type="caution">
    <text evidence="2">The sequence shown here is derived from an EMBL/GenBank/DDBJ whole genome shotgun (WGS) entry which is preliminary data.</text>
</comment>
<protein>
    <submittedName>
        <fullName evidence="2">Uncharacterized protein</fullName>
    </submittedName>
</protein>
<feature type="compositionally biased region" description="Polar residues" evidence="1">
    <location>
        <begin position="8"/>
        <end position="19"/>
    </location>
</feature>
<feature type="region of interest" description="Disordered" evidence="1">
    <location>
        <begin position="202"/>
        <end position="230"/>
    </location>
</feature>
<feature type="region of interest" description="Disordered" evidence="1">
    <location>
        <begin position="108"/>
        <end position="168"/>
    </location>
</feature>
<evidence type="ECO:0000313" key="3">
    <source>
        <dbReference type="Proteomes" id="UP001311232"/>
    </source>
</evidence>
<evidence type="ECO:0000313" key="2">
    <source>
        <dbReference type="EMBL" id="KAK5610318.1"/>
    </source>
</evidence>
<dbReference type="EMBL" id="JAHHUM010001597">
    <property type="protein sequence ID" value="KAK5610318.1"/>
    <property type="molecule type" value="Genomic_DNA"/>
</dbReference>
<gene>
    <name evidence="2" type="ORF">CRENBAI_007167</name>
</gene>
<feature type="compositionally biased region" description="Basic residues" evidence="1">
    <location>
        <begin position="203"/>
        <end position="212"/>
    </location>
</feature>